<dbReference type="AlphaFoldDB" id="A0AAW1GJF4"/>
<dbReference type="SUPFAM" id="SSF103473">
    <property type="entry name" value="MFS general substrate transporter"/>
    <property type="match status" value="1"/>
</dbReference>
<feature type="transmembrane region" description="Helical" evidence="5">
    <location>
        <begin position="112"/>
        <end position="133"/>
    </location>
</feature>
<evidence type="ECO:0000313" key="7">
    <source>
        <dbReference type="EMBL" id="KAK9663861.1"/>
    </source>
</evidence>
<keyword evidence="4 5" id="KW-0472">Membrane</keyword>
<feature type="transmembrane region" description="Helical" evidence="5">
    <location>
        <begin position="400"/>
        <end position="427"/>
    </location>
</feature>
<dbReference type="Pfam" id="PF00083">
    <property type="entry name" value="Sugar_tr"/>
    <property type="match status" value="1"/>
</dbReference>
<dbReference type="InterPro" id="IPR036259">
    <property type="entry name" value="MFS_trans_sf"/>
</dbReference>
<dbReference type="InterPro" id="IPR005828">
    <property type="entry name" value="MFS_sugar_transport-like"/>
</dbReference>
<name>A0AAW1GJF4_SAPOF</name>
<evidence type="ECO:0000256" key="4">
    <source>
        <dbReference type="ARBA" id="ARBA00023136"/>
    </source>
</evidence>
<protein>
    <recommendedName>
        <fullName evidence="6">Major facilitator superfamily (MFS) profile domain-containing protein</fullName>
    </recommendedName>
</protein>
<feature type="transmembrane region" description="Helical" evidence="5">
    <location>
        <begin position="168"/>
        <end position="191"/>
    </location>
</feature>
<feature type="transmembrane region" description="Helical" evidence="5">
    <location>
        <begin position="145"/>
        <end position="162"/>
    </location>
</feature>
<evidence type="ECO:0000313" key="8">
    <source>
        <dbReference type="Proteomes" id="UP001443914"/>
    </source>
</evidence>
<dbReference type="Proteomes" id="UP001443914">
    <property type="component" value="Unassembled WGS sequence"/>
</dbReference>
<gene>
    <name evidence="7" type="ORF">RND81_14G003300</name>
</gene>
<accession>A0AAW1GJF4</accession>
<dbReference type="Gene3D" id="1.20.1250.20">
    <property type="entry name" value="MFS general substrate transporter like domains"/>
    <property type="match status" value="1"/>
</dbReference>
<feature type="domain" description="Major facilitator superfamily (MFS) profile" evidence="6">
    <location>
        <begin position="39"/>
        <end position="488"/>
    </location>
</feature>
<keyword evidence="2 5" id="KW-0812">Transmembrane</keyword>
<evidence type="ECO:0000256" key="3">
    <source>
        <dbReference type="ARBA" id="ARBA00022989"/>
    </source>
</evidence>
<feature type="transmembrane region" description="Helical" evidence="5">
    <location>
        <begin position="463"/>
        <end position="483"/>
    </location>
</feature>
<feature type="transmembrane region" description="Helical" evidence="5">
    <location>
        <begin position="375"/>
        <end position="394"/>
    </location>
</feature>
<dbReference type="GO" id="GO:0022857">
    <property type="term" value="F:transmembrane transporter activity"/>
    <property type="evidence" value="ECO:0007669"/>
    <property type="project" value="InterPro"/>
</dbReference>
<dbReference type="EMBL" id="JBDFQZ010000014">
    <property type="protein sequence ID" value="KAK9663861.1"/>
    <property type="molecule type" value="Genomic_DNA"/>
</dbReference>
<feature type="transmembrane region" description="Helical" evidence="5">
    <location>
        <begin position="317"/>
        <end position="339"/>
    </location>
</feature>
<feature type="transmembrane region" description="Helical" evidence="5">
    <location>
        <begin position="345"/>
        <end position="368"/>
    </location>
</feature>
<evidence type="ECO:0000259" key="6">
    <source>
        <dbReference type="PROSITE" id="PS50850"/>
    </source>
</evidence>
<proteinExistence type="predicted"/>
<evidence type="ECO:0000256" key="2">
    <source>
        <dbReference type="ARBA" id="ARBA00022692"/>
    </source>
</evidence>
<feature type="transmembrane region" description="Helical" evidence="5">
    <location>
        <begin position="203"/>
        <end position="227"/>
    </location>
</feature>
<evidence type="ECO:0000256" key="1">
    <source>
        <dbReference type="ARBA" id="ARBA00004141"/>
    </source>
</evidence>
<dbReference type="InterPro" id="IPR020846">
    <property type="entry name" value="MFS_dom"/>
</dbReference>
<reference evidence="7" key="1">
    <citation type="submission" date="2024-03" db="EMBL/GenBank/DDBJ databases">
        <title>WGS assembly of Saponaria officinalis var. Norfolk2.</title>
        <authorList>
            <person name="Jenkins J."/>
            <person name="Shu S."/>
            <person name="Grimwood J."/>
            <person name="Barry K."/>
            <person name="Goodstein D."/>
            <person name="Schmutz J."/>
            <person name="Leebens-Mack J."/>
            <person name="Osbourn A."/>
        </authorList>
    </citation>
    <scope>NUCLEOTIDE SEQUENCE [LARGE SCALE GENOMIC DNA]</scope>
    <source>
        <strain evidence="7">JIC</strain>
    </source>
</reference>
<dbReference type="PROSITE" id="PS50850">
    <property type="entry name" value="MFS"/>
    <property type="match status" value="1"/>
</dbReference>
<dbReference type="PANTHER" id="PTHR24064">
    <property type="entry name" value="SOLUTE CARRIER FAMILY 22 MEMBER"/>
    <property type="match status" value="1"/>
</dbReference>
<sequence>MEGNGRSPPEEDITAPLILSVDETIEQSIGPLNWTQILQIILVSLPTFFDSQQTFISVFAHKQPTWHCTTNNASCTSDSNICDLPNTDWAWNSGNVHTSIISEWDLECASSLFAGMPSTSYFVGCFLGGLLLATLGDSSLGRKKLLCISSLAMSVAAFASAFSPNIWVYSVCRFLCGAGRAPVAICVLVLLTERVSKKWRAQAAMVGFASFSLGILGLTGIAFLTRGLSWRNLYLWTSIPGIVSSVLCYVFVLESPRWLFMQGRENDAMTVLRSLRSNTLVSPSLPKLVNIEHQLPKTNPFISLKILLGKRWAVKRLLASMMLAFGIGLMYFGMFLGVGNLGFDIYLSSIFNALLSLSSYALTFLWWIQHCNRKTSLLGFCTISGATCIIFSILGTGHAYIFIGLELVSLFCACMAYNLVLMYMVELFSTCVRNSATSLVRQAMILGSVFDPMLIQLGRTNIIYSYGIFGLTMLLCGFLALCLPETRGKVLCDTMEEQEFIDDDRKLVY</sequence>
<keyword evidence="3 5" id="KW-1133">Transmembrane helix</keyword>
<feature type="transmembrane region" description="Helical" evidence="5">
    <location>
        <begin position="233"/>
        <end position="252"/>
    </location>
</feature>
<comment type="subcellular location">
    <subcellularLocation>
        <location evidence="1">Membrane</location>
        <topology evidence="1">Multi-pass membrane protein</topology>
    </subcellularLocation>
</comment>
<keyword evidence="8" id="KW-1185">Reference proteome</keyword>
<evidence type="ECO:0000256" key="5">
    <source>
        <dbReference type="SAM" id="Phobius"/>
    </source>
</evidence>
<dbReference type="GO" id="GO:0016020">
    <property type="term" value="C:membrane"/>
    <property type="evidence" value="ECO:0007669"/>
    <property type="project" value="UniProtKB-SubCell"/>
</dbReference>
<comment type="caution">
    <text evidence="7">The sequence shown here is derived from an EMBL/GenBank/DDBJ whole genome shotgun (WGS) entry which is preliminary data.</text>
</comment>
<organism evidence="7 8">
    <name type="scientific">Saponaria officinalis</name>
    <name type="common">Common soapwort</name>
    <name type="synonym">Lychnis saponaria</name>
    <dbReference type="NCBI Taxonomy" id="3572"/>
    <lineage>
        <taxon>Eukaryota</taxon>
        <taxon>Viridiplantae</taxon>
        <taxon>Streptophyta</taxon>
        <taxon>Embryophyta</taxon>
        <taxon>Tracheophyta</taxon>
        <taxon>Spermatophyta</taxon>
        <taxon>Magnoliopsida</taxon>
        <taxon>eudicotyledons</taxon>
        <taxon>Gunneridae</taxon>
        <taxon>Pentapetalae</taxon>
        <taxon>Caryophyllales</taxon>
        <taxon>Caryophyllaceae</taxon>
        <taxon>Caryophylleae</taxon>
        <taxon>Saponaria</taxon>
    </lineage>
</organism>